<accession>A0A0R1SHR0</accession>
<dbReference type="GO" id="GO:0016879">
    <property type="term" value="F:ligase activity, forming carbon-nitrogen bonds"/>
    <property type="evidence" value="ECO:0007669"/>
    <property type="project" value="UniProtKB-UniRule"/>
</dbReference>
<dbReference type="GO" id="GO:0000049">
    <property type="term" value="F:tRNA binding"/>
    <property type="evidence" value="ECO:0007669"/>
    <property type="project" value="UniProtKB-KW"/>
</dbReference>
<dbReference type="AlphaFoldDB" id="A0A0R1SHR0"/>
<keyword evidence="3" id="KW-0694">RNA-binding</keyword>
<dbReference type="eggNOG" id="COG1323">
    <property type="taxonomic scope" value="Bacteria"/>
</dbReference>
<dbReference type="Proteomes" id="UP000051647">
    <property type="component" value="Unassembled WGS sequence"/>
</dbReference>
<dbReference type="Gene3D" id="3.40.50.620">
    <property type="entry name" value="HUPs"/>
    <property type="match status" value="1"/>
</dbReference>
<keyword evidence="2 3" id="KW-0819">tRNA processing</keyword>
<feature type="binding site" evidence="3">
    <location>
        <position position="151"/>
    </location>
    <ligand>
        <name>ATP</name>
        <dbReference type="ChEBI" id="CHEBI:30616"/>
    </ligand>
</feature>
<keyword evidence="3" id="KW-0067">ATP-binding</keyword>
<evidence type="ECO:0000313" key="4">
    <source>
        <dbReference type="EMBL" id="KRL68345.1"/>
    </source>
</evidence>
<dbReference type="GO" id="GO:0005524">
    <property type="term" value="F:ATP binding"/>
    <property type="evidence" value="ECO:0007669"/>
    <property type="project" value="UniProtKB-KW"/>
</dbReference>
<comment type="caution">
    <text evidence="3">Lacks conserved residue(s) required for the propagation of feature annotation.</text>
</comment>
<organism evidence="4 5">
    <name type="scientific">Companilactobacillus versmoldensis DSM 14857 = KCTC 3814</name>
    <dbReference type="NCBI Taxonomy" id="1423815"/>
    <lineage>
        <taxon>Bacteria</taxon>
        <taxon>Bacillati</taxon>
        <taxon>Bacillota</taxon>
        <taxon>Bacilli</taxon>
        <taxon>Lactobacillales</taxon>
        <taxon>Lactobacillaceae</taxon>
        <taxon>Companilactobacillus</taxon>
    </lineage>
</organism>
<dbReference type="GO" id="GO:0006400">
    <property type="term" value="P:tRNA modification"/>
    <property type="evidence" value="ECO:0007669"/>
    <property type="project" value="UniProtKB-UniRule"/>
</dbReference>
<comment type="subcellular location">
    <subcellularLocation>
        <location evidence="3">Cytoplasm</location>
    </subcellularLocation>
</comment>
<evidence type="ECO:0000256" key="1">
    <source>
        <dbReference type="ARBA" id="ARBA00022598"/>
    </source>
</evidence>
<keyword evidence="1 3" id="KW-0436">Ligase</keyword>
<dbReference type="PATRIC" id="fig|1423815.3.peg.40"/>
<comment type="caution">
    <text evidence="4">The sequence shown here is derived from an EMBL/GenBank/DDBJ whole genome shotgun (WGS) entry which is preliminary data.</text>
</comment>
<gene>
    <name evidence="3" type="primary">tmcAL</name>
    <name evidence="4" type="ORF">FC27_GL000040</name>
</gene>
<reference evidence="4 5" key="1">
    <citation type="journal article" date="2015" name="Genome Announc.">
        <title>Expanding the biotechnology potential of lactobacilli through comparative genomics of 213 strains and associated genera.</title>
        <authorList>
            <person name="Sun Z."/>
            <person name="Harris H.M."/>
            <person name="McCann A."/>
            <person name="Guo C."/>
            <person name="Argimon S."/>
            <person name="Zhang W."/>
            <person name="Yang X."/>
            <person name="Jeffery I.B."/>
            <person name="Cooney J.C."/>
            <person name="Kagawa T.F."/>
            <person name="Liu W."/>
            <person name="Song Y."/>
            <person name="Salvetti E."/>
            <person name="Wrobel A."/>
            <person name="Rasinkangas P."/>
            <person name="Parkhill J."/>
            <person name="Rea M.C."/>
            <person name="O'Sullivan O."/>
            <person name="Ritari J."/>
            <person name="Douillard F.P."/>
            <person name="Paul Ross R."/>
            <person name="Yang R."/>
            <person name="Briner A.E."/>
            <person name="Felis G.E."/>
            <person name="de Vos W.M."/>
            <person name="Barrangou R."/>
            <person name="Klaenhammer T.R."/>
            <person name="Caufield P.W."/>
            <person name="Cui Y."/>
            <person name="Zhang H."/>
            <person name="O'Toole P.W."/>
        </authorList>
    </citation>
    <scope>NUCLEOTIDE SEQUENCE [LARGE SCALE GENOMIC DNA]</scope>
    <source>
        <strain evidence="4 5">DSM 14857</strain>
    </source>
</reference>
<keyword evidence="3" id="KW-0820">tRNA-binding</keyword>
<dbReference type="Pfam" id="PF05636">
    <property type="entry name" value="HIGH_NTase1"/>
    <property type="match status" value="1"/>
</dbReference>
<dbReference type="InterPro" id="IPR014729">
    <property type="entry name" value="Rossmann-like_a/b/a_fold"/>
</dbReference>
<dbReference type="EC" id="6.3.4.-" evidence="3"/>
<dbReference type="NCBIfam" id="NF010191">
    <property type="entry name" value="PRK13670.1"/>
    <property type="match status" value="1"/>
</dbReference>
<sequence length="369" mass="42701">MAKIYGFVAEFNPFHNGHKQFIDQIRKKYHPDVLIAVMSGNFVQRGDFAVLNKHLRAQTAVENGVDLVVELPFVQTVQPANIFAESAIQILRQIGITDLVFGTEAEMDFPQLARRVIIEQMEFKQDFTHSYAENLHQQLLQIGVDTANKPNQLLGLNYTTAIEKKGYPIKVHSLLRTQDGFSATKIRQSLGSQDWSNIVDMVPQGTYDLLRSQKIITWNDFYPFLRYKILTNTTNELQLMYQMVEGLNFKLKKEISRTDDFEKLLFSVKSKRYTLARIRRLLMYVLINVDNKEMISALTQTYLRILGFSDTGQQYLHQQKKNFNIPLITKVGQSEHNLMNLELRADSVYQLVNHEEQNFGVIPYIKGEN</sequence>
<dbReference type="PANTHER" id="PTHR37825:SF1">
    <property type="entry name" value="TRNA(MET) CYTIDINE ACETATE LIGASE"/>
    <property type="match status" value="1"/>
</dbReference>
<dbReference type="HAMAP" id="MF_01539">
    <property type="entry name" value="TmcAL"/>
    <property type="match status" value="1"/>
</dbReference>
<evidence type="ECO:0000313" key="5">
    <source>
        <dbReference type="Proteomes" id="UP000051647"/>
    </source>
</evidence>
<feature type="binding site" evidence="3">
    <location>
        <position position="102"/>
    </location>
    <ligand>
        <name>ATP</name>
        <dbReference type="ChEBI" id="CHEBI:30616"/>
    </ligand>
</feature>
<keyword evidence="3" id="KW-0547">Nucleotide-binding</keyword>
<dbReference type="GO" id="GO:0005737">
    <property type="term" value="C:cytoplasm"/>
    <property type="evidence" value="ECO:0007669"/>
    <property type="project" value="UniProtKB-SubCell"/>
</dbReference>
<dbReference type="OrthoDB" id="9769796at2"/>
<proteinExistence type="inferred from homology"/>
<dbReference type="SUPFAM" id="SSF52374">
    <property type="entry name" value="Nucleotidylyl transferase"/>
    <property type="match status" value="1"/>
</dbReference>
<feature type="binding site" evidence="3">
    <location>
        <begin position="8"/>
        <end position="21"/>
    </location>
    <ligand>
        <name>ATP</name>
        <dbReference type="ChEBI" id="CHEBI:30616"/>
    </ligand>
</feature>
<evidence type="ECO:0000256" key="3">
    <source>
        <dbReference type="HAMAP-Rule" id="MF_01539"/>
    </source>
</evidence>
<dbReference type="EMBL" id="AZFA01000001">
    <property type="protein sequence ID" value="KRL68345.1"/>
    <property type="molecule type" value="Genomic_DNA"/>
</dbReference>
<keyword evidence="3" id="KW-0963">Cytoplasm</keyword>
<comment type="function">
    <text evidence="3">Catalyzes the formation of N(4)-acetylcytidine (ac(4)C) at the wobble position of elongator tRNA(Met), using acetate and ATP as substrates. First activates an acetate ion to form acetyladenylate (Ac-AMP) and then transfers the acetyl group to tRNA to form ac(4)C34.</text>
</comment>
<comment type="similarity">
    <text evidence="3">Belongs to the TmcAL family.</text>
</comment>
<protein>
    <recommendedName>
        <fullName evidence="3">tRNA(Met) cytidine acetate ligase</fullName>
        <ecNumber evidence="3">6.3.4.-</ecNumber>
    </recommendedName>
</protein>
<name>A0A0R1SHR0_9LACO</name>
<evidence type="ECO:0000256" key="2">
    <source>
        <dbReference type="ARBA" id="ARBA00022694"/>
    </source>
</evidence>
<dbReference type="PANTHER" id="PTHR37825">
    <property type="entry name" value="TRNA(MET) CYTIDINE ACETATE LIGASE"/>
    <property type="match status" value="1"/>
</dbReference>
<dbReference type="RefSeq" id="WP_010623711.1">
    <property type="nucleotide sequence ID" value="NZ_AZFA01000001.1"/>
</dbReference>
<keyword evidence="5" id="KW-1185">Reference proteome</keyword>
<dbReference type="STRING" id="1423815.FC27_GL000040"/>
<comment type="catalytic activity">
    <reaction evidence="3">
        <text>cytidine(34) in elongator tRNA(Met) + acetate + ATP = N(4)-acetylcytidine(34) in elongator tRNA(Met) + AMP + diphosphate</text>
        <dbReference type="Rhea" id="RHEA:58144"/>
        <dbReference type="Rhea" id="RHEA-COMP:10693"/>
        <dbReference type="Rhea" id="RHEA-COMP:10694"/>
        <dbReference type="ChEBI" id="CHEBI:30089"/>
        <dbReference type="ChEBI" id="CHEBI:30616"/>
        <dbReference type="ChEBI" id="CHEBI:33019"/>
        <dbReference type="ChEBI" id="CHEBI:74900"/>
        <dbReference type="ChEBI" id="CHEBI:82748"/>
        <dbReference type="ChEBI" id="CHEBI:456215"/>
    </reaction>
</comment>
<feature type="binding site" evidence="3">
    <location>
        <position position="176"/>
    </location>
    <ligand>
        <name>ATP</name>
        <dbReference type="ChEBI" id="CHEBI:30616"/>
    </ligand>
</feature>
<dbReference type="InterPro" id="IPR008513">
    <property type="entry name" value="tRNA(Met)_cyd_acetate_ligase"/>
</dbReference>